<keyword evidence="8" id="KW-1185">Reference proteome</keyword>
<name>A0AAD8IUP6_9APIA</name>
<reference evidence="7" key="1">
    <citation type="submission" date="2023-02" db="EMBL/GenBank/DDBJ databases">
        <title>Genome of toxic invasive species Heracleum sosnowskyi carries increased number of genes despite the absence of recent whole-genome duplications.</title>
        <authorList>
            <person name="Schelkunov M."/>
            <person name="Shtratnikova V."/>
            <person name="Makarenko M."/>
            <person name="Klepikova A."/>
            <person name="Omelchenko D."/>
            <person name="Novikova G."/>
            <person name="Obukhova E."/>
            <person name="Bogdanov V."/>
            <person name="Penin A."/>
            <person name="Logacheva M."/>
        </authorList>
    </citation>
    <scope>NUCLEOTIDE SEQUENCE</scope>
    <source>
        <strain evidence="7">Hsosn_3</strain>
        <tissue evidence="7">Leaf</tissue>
    </source>
</reference>
<keyword evidence="4 6" id="KW-1133">Transmembrane helix</keyword>
<dbReference type="GO" id="GO:0005737">
    <property type="term" value="C:cytoplasm"/>
    <property type="evidence" value="ECO:0007669"/>
    <property type="project" value="UniProtKB-ARBA"/>
</dbReference>
<dbReference type="EMBL" id="JAUIZM010000003">
    <property type="protein sequence ID" value="KAK1391926.1"/>
    <property type="molecule type" value="Genomic_DNA"/>
</dbReference>
<feature type="transmembrane region" description="Helical" evidence="6">
    <location>
        <begin position="128"/>
        <end position="147"/>
    </location>
</feature>
<comment type="similarity">
    <text evidence="2">Belongs to the plant DMP1 protein family.</text>
</comment>
<comment type="caution">
    <text evidence="7">The sequence shown here is derived from an EMBL/GenBank/DDBJ whole genome shotgun (WGS) entry which is preliminary data.</text>
</comment>
<reference evidence="7" key="2">
    <citation type="submission" date="2023-05" db="EMBL/GenBank/DDBJ databases">
        <authorList>
            <person name="Schelkunov M.I."/>
        </authorList>
    </citation>
    <scope>NUCLEOTIDE SEQUENCE</scope>
    <source>
        <strain evidence="7">Hsosn_3</strain>
        <tissue evidence="7">Leaf</tissue>
    </source>
</reference>
<evidence type="ECO:0000313" key="8">
    <source>
        <dbReference type="Proteomes" id="UP001237642"/>
    </source>
</evidence>
<dbReference type="PANTHER" id="PTHR31621">
    <property type="entry name" value="PROTEIN DMP3"/>
    <property type="match status" value="1"/>
</dbReference>
<evidence type="ECO:0000256" key="2">
    <source>
        <dbReference type="ARBA" id="ARBA00008707"/>
    </source>
</evidence>
<evidence type="ECO:0000313" key="7">
    <source>
        <dbReference type="EMBL" id="KAK1391926.1"/>
    </source>
</evidence>
<dbReference type="GO" id="GO:0010256">
    <property type="term" value="P:endomembrane system organization"/>
    <property type="evidence" value="ECO:0007669"/>
    <property type="project" value="TreeGrafter"/>
</dbReference>
<protein>
    <submittedName>
        <fullName evidence="7">DUF679 domain-containing protein</fullName>
    </submittedName>
</protein>
<sequence length="224" mass="25264">MEHQQNDFEKVCESPKSNMGKGRSKFVNFLNTIISGTARLNVLLPSATILAFTNFSPLIINEGQCDHLDRWILGLFLTLSSLFCIFFSLTDSFRTSKGRLYYGIATFSGILSLNGTQKKPLAPFEYRLRWADLFHAILSLVAFLTFAASQKDVVDCYYPHLPRKVSYIVPVLIESVIGTLIILFPSGRKGIGYLYAAALHEGVFSILMNNERRFQCHCPPIIVR</sequence>
<dbReference type="PANTHER" id="PTHR31621:SF37">
    <property type="entry name" value="OS01G0882400 PROTEIN"/>
    <property type="match status" value="1"/>
</dbReference>
<keyword evidence="5 6" id="KW-0472">Membrane</keyword>
<keyword evidence="3 6" id="KW-0812">Transmembrane</keyword>
<feature type="transmembrane region" description="Helical" evidence="6">
    <location>
        <begin position="26"/>
        <end position="51"/>
    </location>
</feature>
<accession>A0AAD8IUP6</accession>
<dbReference type="Pfam" id="PF05078">
    <property type="entry name" value="DUF679"/>
    <property type="match status" value="1"/>
</dbReference>
<evidence type="ECO:0000256" key="1">
    <source>
        <dbReference type="ARBA" id="ARBA00004141"/>
    </source>
</evidence>
<comment type="subcellular location">
    <subcellularLocation>
        <location evidence="1">Membrane</location>
        <topology evidence="1">Multi-pass membrane protein</topology>
    </subcellularLocation>
</comment>
<evidence type="ECO:0000256" key="4">
    <source>
        <dbReference type="ARBA" id="ARBA00022989"/>
    </source>
</evidence>
<dbReference type="GO" id="GO:0016020">
    <property type="term" value="C:membrane"/>
    <property type="evidence" value="ECO:0007669"/>
    <property type="project" value="UniProtKB-SubCell"/>
</dbReference>
<evidence type="ECO:0000256" key="3">
    <source>
        <dbReference type="ARBA" id="ARBA00022692"/>
    </source>
</evidence>
<evidence type="ECO:0000256" key="5">
    <source>
        <dbReference type="ARBA" id="ARBA00023136"/>
    </source>
</evidence>
<evidence type="ECO:0000256" key="6">
    <source>
        <dbReference type="SAM" id="Phobius"/>
    </source>
</evidence>
<proteinExistence type="inferred from homology"/>
<feature type="transmembrane region" description="Helical" evidence="6">
    <location>
        <begin position="71"/>
        <end position="89"/>
    </location>
</feature>
<dbReference type="AlphaFoldDB" id="A0AAD8IUP6"/>
<dbReference type="InterPro" id="IPR007770">
    <property type="entry name" value="DMP"/>
</dbReference>
<feature type="transmembrane region" description="Helical" evidence="6">
    <location>
        <begin position="167"/>
        <end position="184"/>
    </location>
</feature>
<organism evidence="7 8">
    <name type="scientific">Heracleum sosnowskyi</name>
    <dbReference type="NCBI Taxonomy" id="360622"/>
    <lineage>
        <taxon>Eukaryota</taxon>
        <taxon>Viridiplantae</taxon>
        <taxon>Streptophyta</taxon>
        <taxon>Embryophyta</taxon>
        <taxon>Tracheophyta</taxon>
        <taxon>Spermatophyta</taxon>
        <taxon>Magnoliopsida</taxon>
        <taxon>eudicotyledons</taxon>
        <taxon>Gunneridae</taxon>
        <taxon>Pentapetalae</taxon>
        <taxon>asterids</taxon>
        <taxon>campanulids</taxon>
        <taxon>Apiales</taxon>
        <taxon>Apiaceae</taxon>
        <taxon>Apioideae</taxon>
        <taxon>apioid superclade</taxon>
        <taxon>Tordylieae</taxon>
        <taxon>Tordyliinae</taxon>
        <taxon>Heracleum</taxon>
    </lineage>
</organism>
<gene>
    <name evidence="7" type="ORF">POM88_010982</name>
</gene>
<dbReference type="Proteomes" id="UP001237642">
    <property type="component" value="Unassembled WGS sequence"/>
</dbReference>